<dbReference type="SUPFAM" id="SSF144232">
    <property type="entry name" value="HIT/MYND zinc finger-like"/>
    <property type="match status" value="1"/>
</dbReference>
<dbReference type="InterPro" id="IPR051639">
    <property type="entry name" value="BCD1"/>
</dbReference>
<dbReference type="Gene3D" id="3.30.60.190">
    <property type="match status" value="1"/>
</dbReference>
<gene>
    <name evidence="16" type="ORF">EPUS_01972</name>
</gene>
<dbReference type="GO" id="GO:0005634">
    <property type="term" value="C:nucleus"/>
    <property type="evidence" value="ECO:0007669"/>
    <property type="project" value="TreeGrafter"/>
</dbReference>
<dbReference type="Pfam" id="PF04438">
    <property type="entry name" value="zf-HIT"/>
    <property type="match status" value="1"/>
</dbReference>
<dbReference type="eggNOG" id="KOG2858">
    <property type="taxonomic scope" value="Eukaryota"/>
</dbReference>
<keyword evidence="5 13" id="KW-0863">Zinc-finger</keyword>
<keyword evidence="3" id="KW-0597">Phosphoprotein</keyword>
<reference evidence="17" key="1">
    <citation type="journal article" date="2014" name="BMC Genomics">
        <title>Genome characteristics reveal the impact of lichenization on lichen-forming fungus Endocarpon pusillum Hedwig (Verrucariales, Ascomycota).</title>
        <authorList>
            <person name="Wang Y.-Y."/>
            <person name="Liu B."/>
            <person name="Zhang X.-Y."/>
            <person name="Zhou Q.-M."/>
            <person name="Zhang T."/>
            <person name="Li H."/>
            <person name="Yu Y.-F."/>
            <person name="Zhang X.-L."/>
            <person name="Hao X.-Y."/>
            <person name="Wang M."/>
            <person name="Wang L."/>
            <person name="Wei J.-C."/>
        </authorList>
    </citation>
    <scope>NUCLEOTIDE SEQUENCE [LARGE SCALE GENOMIC DNA]</scope>
    <source>
        <strain evidence="17">Z07020 / HMAS-L-300199</strain>
    </source>
</reference>
<evidence type="ECO:0000256" key="6">
    <source>
        <dbReference type="ARBA" id="ARBA00022833"/>
    </source>
</evidence>
<protein>
    <recommendedName>
        <fullName evidence="11">Box C/D snoRNA protein 1</fullName>
    </recommendedName>
    <alternativeName>
        <fullName evidence="12">Zinc finger HIT domain-containing protein 6</fullName>
    </alternativeName>
</protein>
<evidence type="ECO:0000256" key="10">
    <source>
        <dbReference type="ARBA" id="ARBA00061949"/>
    </source>
</evidence>
<dbReference type="OMA" id="ICHINRP"/>
<feature type="domain" description="HIT-type" evidence="15">
    <location>
        <begin position="11"/>
        <end position="45"/>
    </location>
</feature>
<dbReference type="GO" id="GO:0000492">
    <property type="term" value="P:box C/D snoRNP assembly"/>
    <property type="evidence" value="ECO:0007669"/>
    <property type="project" value="TreeGrafter"/>
</dbReference>
<proteinExistence type="inferred from homology"/>
<dbReference type="GO" id="GO:0008270">
    <property type="term" value="F:zinc ion binding"/>
    <property type="evidence" value="ECO:0007669"/>
    <property type="project" value="UniProtKB-UniRule"/>
</dbReference>
<evidence type="ECO:0000256" key="13">
    <source>
        <dbReference type="PROSITE-ProRule" id="PRU00453"/>
    </source>
</evidence>
<dbReference type="GeneID" id="19237026"/>
<dbReference type="RefSeq" id="XP_007799995.1">
    <property type="nucleotide sequence ID" value="XM_007801804.1"/>
</dbReference>
<dbReference type="PROSITE" id="PS51083">
    <property type="entry name" value="ZF_HIT"/>
    <property type="match status" value="1"/>
</dbReference>
<comment type="subunit">
    <text evidence="10">Interacts with FBL, SNU13, NOP58, NUFIP1, RUVBL1, RUVBL2 and TAF9. Interacts (via HIT-type zinc finger) with the RUVBL1/RUVBL2 complex in the presence of ADP.</text>
</comment>
<comment type="function">
    <text evidence="8">Required for box C/D snoRNAs accumulation involved in snoRNA processing, snoRNA transport to the nucleolus and ribosome biogenesis.</text>
</comment>
<feature type="compositionally biased region" description="Basic and acidic residues" evidence="14">
    <location>
        <begin position="292"/>
        <end position="301"/>
    </location>
</feature>
<keyword evidence="17" id="KW-1185">Reference proteome</keyword>
<dbReference type="PANTHER" id="PTHR13483:SF11">
    <property type="entry name" value="ZINC FINGER HIT DOMAIN-CONTAINING PROTEIN 3"/>
    <property type="match status" value="1"/>
</dbReference>
<comment type="similarity">
    <text evidence="9">Belongs to the BCD1 family.</text>
</comment>
<organism evidence="16 17">
    <name type="scientific">Endocarpon pusillum (strain Z07020 / HMAS-L-300199)</name>
    <name type="common">Lichen-forming fungus</name>
    <dbReference type="NCBI Taxonomy" id="1263415"/>
    <lineage>
        <taxon>Eukaryota</taxon>
        <taxon>Fungi</taxon>
        <taxon>Dikarya</taxon>
        <taxon>Ascomycota</taxon>
        <taxon>Pezizomycotina</taxon>
        <taxon>Eurotiomycetes</taxon>
        <taxon>Chaetothyriomycetidae</taxon>
        <taxon>Verrucariales</taxon>
        <taxon>Verrucariaceae</taxon>
        <taxon>Endocarpon</taxon>
    </lineage>
</organism>
<evidence type="ECO:0000256" key="5">
    <source>
        <dbReference type="ARBA" id="ARBA00022771"/>
    </source>
</evidence>
<evidence type="ECO:0000256" key="11">
    <source>
        <dbReference type="ARBA" id="ARBA00068630"/>
    </source>
</evidence>
<dbReference type="EMBL" id="KE720882">
    <property type="protein sequence ID" value="ERF74285.1"/>
    <property type="molecule type" value="Genomic_DNA"/>
</dbReference>
<dbReference type="GO" id="GO:0070761">
    <property type="term" value="C:pre-snoRNP complex"/>
    <property type="evidence" value="ECO:0007669"/>
    <property type="project" value="TreeGrafter"/>
</dbReference>
<evidence type="ECO:0000259" key="15">
    <source>
        <dbReference type="PROSITE" id="PS51083"/>
    </source>
</evidence>
<evidence type="ECO:0000313" key="17">
    <source>
        <dbReference type="Proteomes" id="UP000019373"/>
    </source>
</evidence>
<evidence type="ECO:0000256" key="14">
    <source>
        <dbReference type="SAM" id="MobiDB-lite"/>
    </source>
</evidence>
<dbReference type="Proteomes" id="UP000019373">
    <property type="component" value="Unassembled WGS sequence"/>
</dbReference>
<dbReference type="CDD" id="cd23023">
    <property type="entry name" value="zf-HIT_BCD1"/>
    <property type="match status" value="1"/>
</dbReference>
<dbReference type="Pfam" id="PF25790">
    <property type="entry name" value="BCD1"/>
    <property type="match status" value="1"/>
</dbReference>
<sequence length="324" mass="36482">MTEDALLNELCAICHINRPKYKCPRCTIQTCSLACVKRHKLWSQCSGTRDPAAYRKRHQLATPSSFDQDFNFITRVERTIERAGDEAQERGIALSEERRKRVKGEARRDVEIGQRGAIVLRAPPGMSRALQNKSKWDNRHKCLLWTVEWILENGSRVFGNCQETRTITEAFTNAVGRRKVQSQQAPASTATLKAQDVNLVGHEKSTSSTGHHFYLHRPNLPSNVRCVIPLQPDAVIKDVIQDRVLNEFPTIFVLGASKEKLQKPFITEEEYMEKRGSGPPTIVPGGPMAGRTADDRGEGLDGLRSAQELNERQIKEVLQKDLGT</sequence>
<keyword evidence="2" id="KW-0690">Ribosome biogenesis</keyword>
<dbReference type="FunFam" id="3.30.60.190:FF:000001">
    <property type="entry name" value="box C/D snoRNA protein 1"/>
    <property type="match status" value="1"/>
</dbReference>
<evidence type="ECO:0000256" key="7">
    <source>
        <dbReference type="ARBA" id="ARBA00022843"/>
    </source>
</evidence>
<name>U1HUH4_ENDPU</name>
<dbReference type="InterPro" id="IPR007529">
    <property type="entry name" value="Znf_HIT"/>
</dbReference>
<evidence type="ECO:0000256" key="8">
    <source>
        <dbReference type="ARBA" id="ARBA00049598"/>
    </source>
</evidence>
<keyword evidence="7" id="KW-0832">Ubl conjugation</keyword>
<evidence type="ECO:0000256" key="12">
    <source>
        <dbReference type="ARBA" id="ARBA00077531"/>
    </source>
</evidence>
<evidence type="ECO:0000256" key="4">
    <source>
        <dbReference type="ARBA" id="ARBA00022723"/>
    </source>
</evidence>
<dbReference type="AlphaFoldDB" id="U1HUH4"/>
<evidence type="ECO:0000256" key="2">
    <source>
        <dbReference type="ARBA" id="ARBA00022517"/>
    </source>
</evidence>
<accession>U1HUH4</accession>
<feature type="region of interest" description="Disordered" evidence="14">
    <location>
        <begin position="272"/>
        <end position="302"/>
    </location>
</feature>
<evidence type="ECO:0000256" key="9">
    <source>
        <dbReference type="ARBA" id="ARBA00049654"/>
    </source>
</evidence>
<evidence type="ECO:0000256" key="3">
    <source>
        <dbReference type="ARBA" id="ARBA00022553"/>
    </source>
</evidence>
<dbReference type="InterPro" id="IPR057721">
    <property type="entry name" value="BCD1_alpha/beta"/>
</dbReference>
<dbReference type="GO" id="GO:0048254">
    <property type="term" value="P:snoRNA localization"/>
    <property type="evidence" value="ECO:0007669"/>
    <property type="project" value="TreeGrafter"/>
</dbReference>
<evidence type="ECO:0000313" key="16">
    <source>
        <dbReference type="EMBL" id="ERF74285.1"/>
    </source>
</evidence>
<keyword evidence="1" id="KW-1017">Isopeptide bond</keyword>
<dbReference type="HOGENOM" id="CLU_025524_5_1_1"/>
<keyword evidence="6" id="KW-0862">Zinc</keyword>
<dbReference type="OrthoDB" id="272357at2759"/>
<dbReference type="PANTHER" id="PTHR13483">
    <property type="entry name" value="BOX C_D SNORNA PROTEIN 1-RELATED"/>
    <property type="match status" value="1"/>
</dbReference>
<dbReference type="GO" id="GO:0000463">
    <property type="term" value="P:maturation of LSU-rRNA from tricistronic rRNA transcript (SSU-rRNA, 5.8S rRNA, LSU-rRNA)"/>
    <property type="evidence" value="ECO:0007669"/>
    <property type="project" value="TreeGrafter"/>
</dbReference>
<evidence type="ECO:0000256" key="1">
    <source>
        <dbReference type="ARBA" id="ARBA00022499"/>
    </source>
</evidence>
<keyword evidence="4" id="KW-0479">Metal-binding</keyword>